<keyword evidence="1" id="KW-0732">Signal</keyword>
<evidence type="ECO:0000259" key="2">
    <source>
        <dbReference type="SMART" id="SM00062"/>
    </source>
</evidence>
<sequence length="290" mass="31882">MRLLPSKQSVWPVVEARLAAAIGTLFLSFAPVLGQAQTSDLISKTAFRVCADPASYPMSDDQGRGFENRLAELFAEKLGLPVEYTWYPMATGFVRNTLRANKCDVIIGFAQGHELVLNTNHYFTSTYVLIVDADGPLATVEALSDPALQGRALGVVAGTPPASHMARHGLIGKALAYDLMVDRRYEAPGPDMLAALRAGEIDGAILWGPIGGPLVKNDFPEFKVIPLVHEELPPRLFYRITMGVRLNEKVWQRQLNSLIRRHQDEINAILHEAGVPLVDDYGKVVRDLAQ</sequence>
<dbReference type="EMBL" id="SLVM01000013">
    <property type="protein sequence ID" value="TCM83521.1"/>
    <property type="molecule type" value="Genomic_DNA"/>
</dbReference>
<proteinExistence type="predicted"/>
<dbReference type="AlphaFoldDB" id="A0A4R1YU69"/>
<evidence type="ECO:0000256" key="1">
    <source>
        <dbReference type="ARBA" id="ARBA00022729"/>
    </source>
</evidence>
<name>A0A4R1YU69_9RHOB</name>
<comment type="caution">
    <text evidence="3">The sequence shown here is derived from an EMBL/GenBank/DDBJ whole genome shotgun (WGS) entry which is preliminary data.</text>
</comment>
<keyword evidence="4" id="KW-1185">Reference proteome</keyword>
<gene>
    <name evidence="3" type="ORF">EV216_11365</name>
</gene>
<dbReference type="Proteomes" id="UP000295277">
    <property type="component" value="Unassembled WGS sequence"/>
</dbReference>
<dbReference type="NCBIfam" id="TIGR03871">
    <property type="entry name" value="ABC_peri_MoxJ_2"/>
    <property type="match status" value="1"/>
</dbReference>
<accession>A0A4R1YU69</accession>
<organism evidence="3 4">
    <name type="scientific">Rhodovulum steppense</name>
    <dbReference type="NCBI Taxonomy" id="540251"/>
    <lineage>
        <taxon>Bacteria</taxon>
        <taxon>Pseudomonadati</taxon>
        <taxon>Pseudomonadota</taxon>
        <taxon>Alphaproteobacteria</taxon>
        <taxon>Rhodobacterales</taxon>
        <taxon>Paracoccaceae</taxon>
        <taxon>Rhodovulum</taxon>
    </lineage>
</organism>
<protein>
    <submittedName>
        <fullName evidence="3">Amino acid ABC transporter substrate-binding protein (PAAT family)</fullName>
    </submittedName>
</protein>
<dbReference type="InterPro" id="IPR001638">
    <property type="entry name" value="Solute-binding_3/MltF_N"/>
</dbReference>
<dbReference type="PANTHER" id="PTHR35936">
    <property type="entry name" value="MEMBRANE-BOUND LYTIC MUREIN TRANSGLYCOSYLASE F"/>
    <property type="match status" value="1"/>
</dbReference>
<dbReference type="Pfam" id="PF00497">
    <property type="entry name" value="SBP_bac_3"/>
    <property type="match status" value="1"/>
</dbReference>
<evidence type="ECO:0000313" key="3">
    <source>
        <dbReference type="EMBL" id="TCM83521.1"/>
    </source>
</evidence>
<dbReference type="PANTHER" id="PTHR35936:SF17">
    <property type="entry name" value="ARGININE-BINDING EXTRACELLULAR PROTEIN ARTP"/>
    <property type="match status" value="1"/>
</dbReference>
<dbReference type="SMART" id="SM00062">
    <property type="entry name" value="PBPb"/>
    <property type="match status" value="1"/>
</dbReference>
<dbReference type="RefSeq" id="WP_132695198.1">
    <property type="nucleotide sequence ID" value="NZ_SLVM01000013.1"/>
</dbReference>
<reference evidence="3 4" key="1">
    <citation type="submission" date="2019-03" db="EMBL/GenBank/DDBJ databases">
        <title>Genomic Encyclopedia of Type Strains, Phase IV (KMG-IV): sequencing the most valuable type-strain genomes for metagenomic binning, comparative biology and taxonomic classification.</title>
        <authorList>
            <person name="Goeker M."/>
        </authorList>
    </citation>
    <scope>NUCLEOTIDE SEQUENCE [LARGE SCALE GENOMIC DNA]</scope>
    <source>
        <strain evidence="3 4">DSM 21153</strain>
    </source>
</reference>
<dbReference type="SUPFAM" id="SSF53850">
    <property type="entry name" value="Periplasmic binding protein-like II"/>
    <property type="match status" value="1"/>
</dbReference>
<dbReference type="OrthoDB" id="176845at2"/>
<feature type="domain" description="Solute-binding protein family 3/N-terminal" evidence="2">
    <location>
        <begin position="46"/>
        <end position="276"/>
    </location>
</feature>
<dbReference type="Gene3D" id="3.40.190.10">
    <property type="entry name" value="Periplasmic binding protein-like II"/>
    <property type="match status" value="2"/>
</dbReference>
<evidence type="ECO:0000313" key="4">
    <source>
        <dbReference type="Proteomes" id="UP000295277"/>
    </source>
</evidence>
<dbReference type="InterPro" id="IPR022448">
    <property type="entry name" value="Quinoprotein_dehydrogenase"/>
</dbReference>